<keyword evidence="7 8" id="KW-0472">Membrane</keyword>
<feature type="transmembrane region" description="Helical" evidence="8">
    <location>
        <begin position="225"/>
        <end position="247"/>
    </location>
</feature>
<evidence type="ECO:0000313" key="10">
    <source>
        <dbReference type="Proteomes" id="UP001060164"/>
    </source>
</evidence>
<name>A0ABY5VE21_9FIRM</name>
<feature type="transmembrane region" description="Helical" evidence="8">
    <location>
        <begin position="129"/>
        <end position="155"/>
    </location>
</feature>
<comment type="similarity">
    <text evidence="2 8">Belongs to the 4-toluene sulfonate uptake permease (TSUP) (TC 2.A.102) family.</text>
</comment>
<evidence type="ECO:0000256" key="2">
    <source>
        <dbReference type="ARBA" id="ARBA00009142"/>
    </source>
</evidence>
<dbReference type="InterPro" id="IPR052017">
    <property type="entry name" value="TSUP"/>
</dbReference>
<accession>A0ABY5VE21</accession>
<protein>
    <recommendedName>
        <fullName evidence="8">Probable membrane transporter protein</fullName>
    </recommendedName>
</protein>
<feature type="transmembrane region" description="Helical" evidence="8">
    <location>
        <begin position="167"/>
        <end position="189"/>
    </location>
</feature>
<evidence type="ECO:0000256" key="7">
    <source>
        <dbReference type="ARBA" id="ARBA00023136"/>
    </source>
</evidence>
<evidence type="ECO:0000256" key="5">
    <source>
        <dbReference type="ARBA" id="ARBA00022692"/>
    </source>
</evidence>
<keyword evidence="3" id="KW-0813">Transport</keyword>
<feature type="transmembrane region" description="Helical" evidence="8">
    <location>
        <begin position="99"/>
        <end position="117"/>
    </location>
</feature>
<keyword evidence="4 8" id="KW-1003">Cell membrane</keyword>
<evidence type="ECO:0000256" key="1">
    <source>
        <dbReference type="ARBA" id="ARBA00004651"/>
    </source>
</evidence>
<keyword evidence="5 8" id="KW-0812">Transmembrane</keyword>
<dbReference type="Proteomes" id="UP001060164">
    <property type="component" value="Chromosome"/>
</dbReference>
<feature type="transmembrane region" description="Helical" evidence="8">
    <location>
        <begin position="47"/>
        <end position="64"/>
    </location>
</feature>
<sequence length="250" mass="27813">MEITIGFALFLFVVQFCSYFVKGLAGFGDPLISNPMLSLTTMQNNQITPMNLLMNWPLNLYIAFKNRKAFSVKSTIPMIVCILIGMIPGMLCLKYATSWVLKALLGLVIVICGVEMLTRKQSTKSSGNLIVMILVSIASGFTAGLYGINLFFVAYIERTGYVNRNQFRGQMCFIFFIENTIRLLIYIFTGFYTLDIIKLALISAVGVVFGMFFGSRVDSKLSEAAIKRIITIVFICAGLSTLVKALVFKI</sequence>
<evidence type="ECO:0000256" key="8">
    <source>
        <dbReference type="RuleBase" id="RU363041"/>
    </source>
</evidence>
<evidence type="ECO:0000256" key="4">
    <source>
        <dbReference type="ARBA" id="ARBA00022475"/>
    </source>
</evidence>
<dbReference type="PANTHER" id="PTHR30269:SF38">
    <property type="entry name" value="SULFITE EXPORTER TAUE_SAFE"/>
    <property type="match status" value="1"/>
</dbReference>
<reference evidence="9" key="1">
    <citation type="journal article" date="2022" name="Cell">
        <title>Design, construction, and in vivo augmentation of a complex gut microbiome.</title>
        <authorList>
            <person name="Cheng A.G."/>
            <person name="Ho P.Y."/>
            <person name="Aranda-Diaz A."/>
            <person name="Jain S."/>
            <person name="Yu F.B."/>
            <person name="Meng X."/>
            <person name="Wang M."/>
            <person name="Iakiviak M."/>
            <person name="Nagashima K."/>
            <person name="Zhao A."/>
            <person name="Murugkar P."/>
            <person name="Patil A."/>
            <person name="Atabakhsh K."/>
            <person name="Weakley A."/>
            <person name="Yan J."/>
            <person name="Brumbaugh A.R."/>
            <person name="Higginbottom S."/>
            <person name="Dimas A."/>
            <person name="Shiver A.L."/>
            <person name="Deutschbauer A."/>
            <person name="Neff N."/>
            <person name="Sonnenburg J.L."/>
            <person name="Huang K.C."/>
            <person name="Fischbach M.A."/>
        </authorList>
    </citation>
    <scope>NUCLEOTIDE SEQUENCE</scope>
    <source>
        <strain evidence="9">DSM 19829</strain>
    </source>
</reference>
<organism evidence="9 10">
    <name type="scientific">Ruminococcus gauvreauii</name>
    <dbReference type="NCBI Taxonomy" id="438033"/>
    <lineage>
        <taxon>Bacteria</taxon>
        <taxon>Bacillati</taxon>
        <taxon>Bacillota</taxon>
        <taxon>Clostridia</taxon>
        <taxon>Eubacteriales</taxon>
        <taxon>Oscillospiraceae</taxon>
        <taxon>Ruminococcus</taxon>
    </lineage>
</organism>
<evidence type="ECO:0000256" key="3">
    <source>
        <dbReference type="ARBA" id="ARBA00022448"/>
    </source>
</evidence>
<comment type="subcellular location">
    <subcellularLocation>
        <location evidence="1 8">Cell membrane</location>
        <topology evidence="1 8">Multi-pass membrane protein</topology>
    </subcellularLocation>
</comment>
<evidence type="ECO:0000256" key="6">
    <source>
        <dbReference type="ARBA" id="ARBA00022989"/>
    </source>
</evidence>
<dbReference type="Pfam" id="PF01925">
    <property type="entry name" value="TauE"/>
    <property type="match status" value="1"/>
</dbReference>
<proteinExistence type="inferred from homology"/>
<feature type="transmembrane region" description="Helical" evidence="8">
    <location>
        <begin position="196"/>
        <end position="213"/>
    </location>
</feature>
<feature type="transmembrane region" description="Helical" evidence="8">
    <location>
        <begin position="76"/>
        <end position="93"/>
    </location>
</feature>
<gene>
    <name evidence="9" type="ORF">NQ502_14140</name>
</gene>
<dbReference type="RefSeq" id="WP_028528831.1">
    <property type="nucleotide sequence ID" value="NZ_CABLBR010000015.1"/>
</dbReference>
<evidence type="ECO:0000313" key="9">
    <source>
        <dbReference type="EMBL" id="UWP58511.1"/>
    </source>
</evidence>
<dbReference type="PANTHER" id="PTHR30269">
    <property type="entry name" value="TRANSMEMBRANE PROTEIN YFCA"/>
    <property type="match status" value="1"/>
</dbReference>
<dbReference type="EMBL" id="CP102290">
    <property type="protein sequence ID" value="UWP58511.1"/>
    <property type="molecule type" value="Genomic_DNA"/>
</dbReference>
<keyword evidence="10" id="KW-1185">Reference proteome</keyword>
<keyword evidence="6 8" id="KW-1133">Transmembrane helix</keyword>
<dbReference type="InterPro" id="IPR002781">
    <property type="entry name" value="TM_pro_TauE-like"/>
</dbReference>